<organism evidence="2 3">
    <name type="scientific">Candidatus Gallilactobacillus intestinavium</name>
    <dbReference type="NCBI Taxonomy" id="2840838"/>
    <lineage>
        <taxon>Bacteria</taxon>
        <taxon>Bacillati</taxon>
        <taxon>Bacillota</taxon>
        <taxon>Bacilli</taxon>
        <taxon>Lactobacillales</taxon>
        <taxon>Lactobacillaceae</taxon>
        <taxon>Lactobacillaceae incertae sedis</taxon>
        <taxon>Candidatus Gallilactobacillus</taxon>
    </lineage>
</organism>
<dbReference type="PIRSF" id="PIRSF012509">
    <property type="entry name" value="CamS"/>
    <property type="match status" value="1"/>
</dbReference>
<feature type="chain" id="PRO_5038520424" evidence="1">
    <location>
        <begin position="22"/>
        <end position="369"/>
    </location>
</feature>
<name>A0A9D9H7W4_9LACO</name>
<comment type="caution">
    <text evidence="2">The sequence shown here is derived from an EMBL/GenBank/DDBJ whole genome shotgun (WGS) entry which is preliminary data.</text>
</comment>
<proteinExistence type="predicted"/>
<gene>
    <name evidence="2" type="ORF">IAA89_02965</name>
</gene>
<reference evidence="2" key="2">
    <citation type="journal article" date="2021" name="PeerJ">
        <title>Extensive microbial diversity within the chicken gut microbiome revealed by metagenomics and culture.</title>
        <authorList>
            <person name="Gilroy R."/>
            <person name="Ravi A."/>
            <person name="Getino M."/>
            <person name="Pursley I."/>
            <person name="Horton D.L."/>
            <person name="Alikhan N.F."/>
            <person name="Baker D."/>
            <person name="Gharbi K."/>
            <person name="Hall N."/>
            <person name="Watson M."/>
            <person name="Adriaenssens E.M."/>
            <person name="Foster-Nyarko E."/>
            <person name="Jarju S."/>
            <person name="Secka A."/>
            <person name="Antonio M."/>
            <person name="Oren A."/>
            <person name="Chaudhuri R.R."/>
            <person name="La Ragione R."/>
            <person name="Hildebrand F."/>
            <person name="Pallen M.J."/>
        </authorList>
    </citation>
    <scope>NUCLEOTIDE SEQUENCE</scope>
    <source>
        <strain evidence="2">C6-149</strain>
    </source>
</reference>
<dbReference type="EMBL" id="JADIMP010000051">
    <property type="protein sequence ID" value="MBO8441391.1"/>
    <property type="molecule type" value="Genomic_DNA"/>
</dbReference>
<sequence>MKKFKIVILLFLSSLVFTSCGGDVPKTGAGISNKTQITGKIDNDNYRSVIQHGHYLTSKTRGLTNNQDQNNLDVKSFESGLLDISKKQFSIKKYIFQEGQYISSAKAQDWLERKSHKNPEGLNPSDKKSPIYLQSIEEQDYMKQSGKKLKLSGMTIGLSLNSVYYYDKGKSGTQESENISDQDLINQGENIANKVIKRVRQIKGVSDNLPIVIALYKQSSEDSLVGGTFVKFTVNKGGSIINWHNVNERNEILPSIGGDNSNNDHSTISRDFDDFKNQVQNFFPNLSGVVAQVHYTNDNLSGMNITITTQFYSETEIISFTQYIAQIAPKYLPGGVPINITVQSTNGIQSFLSRKQNQTKFYSHVFTSY</sequence>
<keyword evidence="1" id="KW-0732">Signal</keyword>
<reference evidence="2" key="1">
    <citation type="submission" date="2020-10" db="EMBL/GenBank/DDBJ databases">
        <authorList>
            <person name="Gilroy R."/>
        </authorList>
    </citation>
    <scope>NUCLEOTIDE SEQUENCE</scope>
    <source>
        <strain evidence="2">C6-149</strain>
    </source>
</reference>
<dbReference type="CDD" id="cd13440">
    <property type="entry name" value="CamS_repeat_2"/>
    <property type="match status" value="1"/>
</dbReference>
<evidence type="ECO:0000313" key="3">
    <source>
        <dbReference type="Proteomes" id="UP000823614"/>
    </source>
</evidence>
<dbReference type="CDD" id="cd13441">
    <property type="entry name" value="CamS_repeat_1"/>
    <property type="match status" value="1"/>
</dbReference>
<dbReference type="AlphaFoldDB" id="A0A9D9H7W4"/>
<evidence type="ECO:0000256" key="1">
    <source>
        <dbReference type="SAM" id="SignalP"/>
    </source>
</evidence>
<dbReference type="InterPro" id="IPR011426">
    <property type="entry name" value="CamS"/>
</dbReference>
<dbReference type="Proteomes" id="UP000823614">
    <property type="component" value="Unassembled WGS sequence"/>
</dbReference>
<dbReference type="Gene3D" id="3.10.570.10">
    <property type="entry name" value="sex pheromone staph- cam373 precursor domain"/>
    <property type="match status" value="1"/>
</dbReference>
<dbReference type="Pfam" id="PF07537">
    <property type="entry name" value="CamS"/>
    <property type="match status" value="1"/>
</dbReference>
<dbReference type="PROSITE" id="PS51257">
    <property type="entry name" value="PROKAR_LIPOPROTEIN"/>
    <property type="match status" value="1"/>
</dbReference>
<protein>
    <submittedName>
        <fullName evidence="2">CamS family sex pheromone protein</fullName>
    </submittedName>
</protein>
<accession>A0A9D9H7W4</accession>
<evidence type="ECO:0000313" key="2">
    <source>
        <dbReference type="EMBL" id="MBO8441391.1"/>
    </source>
</evidence>
<feature type="signal peptide" evidence="1">
    <location>
        <begin position="1"/>
        <end position="21"/>
    </location>
</feature>